<keyword evidence="7" id="KW-0472">Membrane</keyword>
<dbReference type="SUPFAM" id="SSF53187">
    <property type="entry name" value="Zn-dependent exopeptidases"/>
    <property type="match status" value="1"/>
</dbReference>
<feature type="domain" description="Peptidase M28" evidence="9">
    <location>
        <begin position="296"/>
        <end position="503"/>
    </location>
</feature>
<accession>A0A9N9A3M7</accession>
<protein>
    <recommendedName>
        <fullName evidence="6">Peptide hydrolase</fullName>
        <ecNumber evidence="6">3.4.-.-</ecNumber>
    </recommendedName>
</protein>
<sequence>MATEQSPLLSVGNDAIDPPDRIERHRVKFPLGLIAFLSLIVGFVLFVIFVPHNTQLTPNIFSHLKALNEIAKKSNNSRSITNGYNASAEYIISNLINKTNCDVKLQYFKVPIWEKEKEAELNVSFVSTDEMVVFQGGIDFWSEYFMQNLKFTDMLLCRCRFYKGMRDGGQAASLVSQKIVEIQDPLDNKTEWNVQGNIVLIQFGNFSVWDVAYKAEQNKASAVVFYNSPEQTKLSYVRVRIAEWKEGDPLMSIPVIAASNSLGRILKISSSVNITTYTKIFVTETFNILCYLNDHGDKENTIILGAHLDSVPAGPGMVDNASGSATLLEILLILEKQQYKPKNRLAFAWWGAEEIGLGGSRHFVRKLVKSKDKKHIAMYLNFDMLGSPNYIPFILKGSDAPPDARNGSIKIQHMLADEFKKLNEPYDISSMLGGSDFLPFVQKGIPSGGLYTGSSEIKSSESQQKFGGIANVPLDPCYHQACDMLDNVNKDAIGLMSKVALEVIVKFGSMKDLRKHLNKGVENI</sequence>
<dbReference type="PANTHER" id="PTHR12147">
    <property type="entry name" value="METALLOPEPTIDASE M28 FAMILY MEMBER"/>
    <property type="match status" value="1"/>
</dbReference>
<evidence type="ECO:0000256" key="3">
    <source>
        <dbReference type="ARBA" id="ARBA00022670"/>
    </source>
</evidence>
<dbReference type="OrthoDB" id="10013407at2759"/>
<dbReference type="EC" id="3.4.-.-" evidence="6"/>
<dbReference type="GO" id="GO:0006508">
    <property type="term" value="P:proteolysis"/>
    <property type="evidence" value="ECO:0007669"/>
    <property type="project" value="UniProtKB-KW"/>
</dbReference>
<evidence type="ECO:0000256" key="5">
    <source>
        <dbReference type="ARBA" id="ARBA00022833"/>
    </source>
</evidence>
<dbReference type="AlphaFoldDB" id="A0A9N9A3M7"/>
<dbReference type="InterPro" id="IPR045175">
    <property type="entry name" value="M28_fam"/>
</dbReference>
<reference evidence="10" key="1">
    <citation type="submission" date="2021-06" db="EMBL/GenBank/DDBJ databases">
        <authorList>
            <person name="Kallberg Y."/>
            <person name="Tangrot J."/>
            <person name="Rosling A."/>
        </authorList>
    </citation>
    <scope>NUCLEOTIDE SEQUENCE</scope>
    <source>
        <strain evidence="10">FL966</strain>
    </source>
</reference>
<dbReference type="PANTHER" id="PTHR12147:SF26">
    <property type="entry name" value="PEPTIDASE M28 DOMAIN-CONTAINING PROTEIN"/>
    <property type="match status" value="1"/>
</dbReference>
<keyword evidence="5 6" id="KW-0862">Zinc</keyword>
<dbReference type="InterPro" id="IPR007484">
    <property type="entry name" value="Peptidase_M28"/>
</dbReference>
<feature type="transmembrane region" description="Helical" evidence="7">
    <location>
        <begin position="31"/>
        <end position="50"/>
    </location>
</feature>
<dbReference type="GO" id="GO:0008235">
    <property type="term" value="F:metalloexopeptidase activity"/>
    <property type="evidence" value="ECO:0007669"/>
    <property type="project" value="InterPro"/>
</dbReference>
<comment type="similarity">
    <text evidence="2">Belongs to the peptidase M28 family. M28B subfamily.</text>
</comment>
<feature type="domain" description="PA" evidence="8">
    <location>
        <begin position="186"/>
        <end position="263"/>
    </location>
</feature>
<evidence type="ECO:0000256" key="1">
    <source>
        <dbReference type="ARBA" id="ARBA00001947"/>
    </source>
</evidence>
<keyword evidence="7" id="KW-0812">Transmembrane</keyword>
<keyword evidence="7" id="KW-1133">Transmembrane helix</keyword>
<evidence type="ECO:0000313" key="10">
    <source>
        <dbReference type="EMBL" id="CAG8516014.1"/>
    </source>
</evidence>
<proteinExistence type="inferred from homology"/>
<comment type="caution">
    <text evidence="10">The sequence shown here is derived from an EMBL/GenBank/DDBJ whole genome shotgun (WGS) entry which is preliminary data.</text>
</comment>
<evidence type="ECO:0000259" key="9">
    <source>
        <dbReference type="Pfam" id="PF04389"/>
    </source>
</evidence>
<evidence type="ECO:0000256" key="4">
    <source>
        <dbReference type="ARBA" id="ARBA00022801"/>
    </source>
</evidence>
<comment type="cofactor">
    <cofactor evidence="1">
        <name>Zn(2+)</name>
        <dbReference type="ChEBI" id="CHEBI:29105"/>
    </cofactor>
</comment>
<keyword evidence="4 6" id="KW-0378">Hydrolase</keyword>
<gene>
    <name evidence="10" type="ORF">CPELLU_LOCUS3151</name>
</gene>
<name>A0A9N9A3M7_9GLOM</name>
<dbReference type="InterPro" id="IPR046450">
    <property type="entry name" value="PA_dom_sf"/>
</dbReference>
<dbReference type="Pfam" id="PF02225">
    <property type="entry name" value="PA"/>
    <property type="match status" value="1"/>
</dbReference>
<keyword evidence="3 6" id="KW-0645">Protease</keyword>
<dbReference type="InterPro" id="IPR003137">
    <property type="entry name" value="PA_domain"/>
</dbReference>
<evidence type="ECO:0000313" key="11">
    <source>
        <dbReference type="Proteomes" id="UP000789759"/>
    </source>
</evidence>
<dbReference type="SUPFAM" id="SSF52025">
    <property type="entry name" value="PA domain"/>
    <property type="match status" value="1"/>
</dbReference>
<organism evidence="10 11">
    <name type="scientific">Cetraspora pellucida</name>
    <dbReference type="NCBI Taxonomy" id="1433469"/>
    <lineage>
        <taxon>Eukaryota</taxon>
        <taxon>Fungi</taxon>
        <taxon>Fungi incertae sedis</taxon>
        <taxon>Mucoromycota</taxon>
        <taxon>Glomeromycotina</taxon>
        <taxon>Glomeromycetes</taxon>
        <taxon>Diversisporales</taxon>
        <taxon>Gigasporaceae</taxon>
        <taxon>Cetraspora</taxon>
    </lineage>
</organism>
<dbReference type="EMBL" id="CAJVQA010001483">
    <property type="protein sequence ID" value="CAG8516014.1"/>
    <property type="molecule type" value="Genomic_DNA"/>
</dbReference>
<evidence type="ECO:0000256" key="2">
    <source>
        <dbReference type="ARBA" id="ARBA00005634"/>
    </source>
</evidence>
<dbReference type="Proteomes" id="UP000789759">
    <property type="component" value="Unassembled WGS sequence"/>
</dbReference>
<evidence type="ECO:0000259" key="8">
    <source>
        <dbReference type="Pfam" id="PF02225"/>
    </source>
</evidence>
<dbReference type="Gene3D" id="3.40.630.10">
    <property type="entry name" value="Zn peptidases"/>
    <property type="match status" value="1"/>
</dbReference>
<keyword evidence="6" id="KW-0479">Metal-binding</keyword>
<keyword evidence="11" id="KW-1185">Reference proteome</keyword>
<evidence type="ECO:0000256" key="6">
    <source>
        <dbReference type="RuleBase" id="RU361240"/>
    </source>
</evidence>
<dbReference type="Pfam" id="PF04389">
    <property type="entry name" value="Peptidase_M28"/>
    <property type="match status" value="1"/>
</dbReference>
<dbReference type="GO" id="GO:0046872">
    <property type="term" value="F:metal ion binding"/>
    <property type="evidence" value="ECO:0007669"/>
    <property type="project" value="UniProtKB-KW"/>
</dbReference>
<evidence type="ECO:0000256" key="7">
    <source>
        <dbReference type="SAM" id="Phobius"/>
    </source>
</evidence>